<reference evidence="2 3" key="1">
    <citation type="submission" date="2018-02" db="EMBL/GenBank/DDBJ databases">
        <title>Draft genome sequences of Elsinoe sp., causing black scab on jojoba.</title>
        <authorList>
            <person name="Stodart B."/>
            <person name="Jeffress S."/>
            <person name="Ash G."/>
            <person name="Arun Chinnappa K."/>
        </authorList>
    </citation>
    <scope>NUCLEOTIDE SEQUENCE [LARGE SCALE GENOMIC DNA]</scope>
    <source>
        <strain evidence="2 3">Hillstone_2</strain>
    </source>
</reference>
<feature type="region of interest" description="Disordered" evidence="1">
    <location>
        <begin position="281"/>
        <end position="319"/>
    </location>
</feature>
<evidence type="ECO:0000256" key="1">
    <source>
        <dbReference type="SAM" id="MobiDB-lite"/>
    </source>
</evidence>
<dbReference type="EMBL" id="PTQR01000091">
    <property type="protein sequence ID" value="TKX20302.1"/>
    <property type="molecule type" value="Genomic_DNA"/>
</dbReference>
<evidence type="ECO:0000313" key="2">
    <source>
        <dbReference type="EMBL" id="TKX20302.1"/>
    </source>
</evidence>
<feature type="compositionally biased region" description="Low complexity" evidence="1">
    <location>
        <begin position="295"/>
        <end position="313"/>
    </location>
</feature>
<sequence length="399" mass="44056">MALLAPADFVVAGQTCYKWRAATWNQTLLSAQLRRLGWSNINQDLLTQRSILYTEIALSALVATPTDYPDATCASPFRKVTEASILPMESQFMASRPDSSRDTSTWHISECSYYLIVSQGTGFCVQRLYSDGMQMVAIIDSGPSHSLCRQMTDSLYHDVQDHDYPYRRPQTFITTDAIWCIQPLGQHKHFLADKQHFLTLDPESKLLVLCSQAMFGGPSKLNLIFLFVPPDEPGRDGETILPGPSCFKAAANLDHGVRVVAVYADFVVLFSVSVDALAASPASPAPRANTRQQDDNPSTSSDDSSANLADTSDQAQKDARPEWLEWWPEVRSNCPLPKLKEDCLPLLTQGRIVGRLPAIADVAIQVHTSEESDAMSGISIWAFSEDGRAVCWKAGSYND</sequence>
<gene>
    <name evidence="2" type="ORF">C1H76_7456</name>
</gene>
<accession>A0A4V6DWG3</accession>
<evidence type="ECO:0000313" key="3">
    <source>
        <dbReference type="Proteomes" id="UP000308133"/>
    </source>
</evidence>
<name>A0A4V6DWG3_9PEZI</name>
<protein>
    <submittedName>
        <fullName evidence="2">Uncharacterized protein</fullName>
    </submittedName>
</protein>
<comment type="caution">
    <text evidence="2">The sequence shown here is derived from an EMBL/GenBank/DDBJ whole genome shotgun (WGS) entry which is preliminary data.</text>
</comment>
<organism evidence="2 3">
    <name type="scientific">Elsinoe australis</name>
    <dbReference type="NCBI Taxonomy" id="40998"/>
    <lineage>
        <taxon>Eukaryota</taxon>
        <taxon>Fungi</taxon>
        <taxon>Dikarya</taxon>
        <taxon>Ascomycota</taxon>
        <taxon>Pezizomycotina</taxon>
        <taxon>Dothideomycetes</taxon>
        <taxon>Dothideomycetidae</taxon>
        <taxon>Myriangiales</taxon>
        <taxon>Elsinoaceae</taxon>
        <taxon>Elsinoe</taxon>
    </lineage>
</organism>
<proteinExistence type="predicted"/>
<dbReference type="AlphaFoldDB" id="A0A4V6DWG3"/>
<dbReference type="Proteomes" id="UP000308133">
    <property type="component" value="Unassembled WGS sequence"/>
</dbReference>